<name>A0ABQ8Q878_9AGAR</name>
<organism evidence="2 3">
    <name type="scientific">Lentinula boryana</name>
    <dbReference type="NCBI Taxonomy" id="40481"/>
    <lineage>
        <taxon>Eukaryota</taxon>
        <taxon>Fungi</taxon>
        <taxon>Dikarya</taxon>
        <taxon>Basidiomycota</taxon>
        <taxon>Agaricomycotina</taxon>
        <taxon>Agaricomycetes</taxon>
        <taxon>Agaricomycetidae</taxon>
        <taxon>Agaricales</taxon>
        <taxon>Marasmiineae</taxon>
        <taxon>Omphalotaceae</taxon>
        <taxon>Lentinula</taxon>
    </lineage>
</organism>
<protein>
    <submittedName>
        <fullName evidence="2">Uncharacterized protein</fullName>
    </submittedName>
</protein>
<feature type="signal peptide" evidence="1">
    <location>
        <begin position="1"/>
        <end position="19"/>
    </location>
</feature>
<evidence type="ECO:0000256" key="1">
    <source>
        <dbReference type="SAM" id="SignalP"/>
    </source>
</evidence>
<reference evidence="2" key="1">
    <citation type="submission" date="2022-08" db="EMBL/GenBank/DDBJ databases">
        <authorList>
            <consortium name="DOE Joint Genome Institute"/>
            <person name="Min B."/>
            <person name="Riley R."/>
            <person name="Sierra-Patev S."/>
            <person name="Naranjo-Ortiz M."/>
            <person name="Looney B."/>
            <person name="Konkel Z."/>
            <person name="Slot J.C."/>
            <person name="Sakamoto Y."/>
            <person name="Steenwyk J.L."/>
            <person name="Rokas A."/>
            <person name="Carro J."/>
            <person name="Camarero S."/>
            <person name="Ferreira P."/>
            <person name="Molpeceres G."/>
            <person name="Ruiz-Duenas F.J."/>
            <person name="Serrano A."/>
            <person name="Henrissat B."/>
            <person name="Drula E."/>
            <person name="Hughes K.W."/>
            <person name="Mata J.L."/>
            <person name="Ishikawa N.K."/>
            <person name="Vargas-Isla R."/>
            <person name="Ushijima S."/>
            <person name="Smith C.A."/>
            <person name="Ahrendt S."/>
            <person name="Andreopoulos W."/>
            <person name="He G."/>
            <person name="Labutti K."/>
            <person name="Lipzen A."/>
            <person name="Ng V."/>
            <person name="Sandor L."/>
            <person name="Barry K."/>
            <person name="Martinez A.T."/>
            <person name="Xiao Y."/>
            <person name="Gibbons J.G."/>
            <person name="Terashima K."/>
            <person name="Hibbett D.S."/>
            <person name="Grigoriev I.V."/>
        </authorList>
    </citation>
    <scope>NUCLEOTIDE SEQUENCE</scope>
    <source>
        <strain evidence="2">TFB10827</strain>
    </source>
</reference>
<feature type="chain" id="PRO_5046693141" evidence="1">
    <location>
        <begin position="20"/>
        <end position="165"/>
    </location>
</feature>
<dbReference type="Proteomes" id="UP001163828">
    <property type="component" value="Unassembled WGS sequence"/>
</dbReference>
<gene>
    <name evidence="2" type="ORF">F5050DRAFT_1809393</name>
</gene>
<keyword evidence="3" id="KW-1185">Reference proteome</keyword>
<evidence type="ECO:0000313" key="3">
    <source>
        <dbReference type="Proteomes" id="UP001163828"/>
    </source>
</evidence>
<evidence type="ECO:0000313" key="2">
    <source>
        <dbReference type="EMBL" id="KAJ3994659.1"/>
    </source>
</evidence>
<proteinExistence type="predicted"/>
<comment type="caution">
    <text evidence="2">The sequence shown here is derived from an EMBL/GenBank/DDBJ whole genome shotgun (WGS) entry which is preliminary data.</text>
</comment>
<sequence>MRSVLAYFTLLGLCSAVLAVPTPVPTSNVSPATATGAASLNGSPSIDTANSPMTVYVELDSLWQGQKLPKPVDDEAAGVPANVKDAIRSVVTDFVHEGRSRLGLRWPGNSNLITPVPVQDARIQILYTHAYKHSESSNTGIGFWGPTLQCDSNIKRCNVMIQTKG</sequence>
<dbReference type="EMBL" id="MU790691">
    <property type="protein sequence ID" value="KAJ3994659.1"/>
    <property type="molecule type" value="Genomic_DNA"/>
</dbReference>
<keyword evidence="1" id="KW-0732">Signal</keyword>
<accession>A0ABQ8Q878</accession>